<evidence type="ECO:0000313" key="3">
    <source>
        <dbReference type="Proteomes" id="UP000001176"/>
    </source>
</evidence>
<dbReference type="EMBL" id="AM889285">
    <property type="protein sequence ID" value="CAP56864.1"/>
    <property type="molecule type" value="Genomic_DNA"/>
</dbReference>
<dbReference type="KEGG" id="gdi:GDI2921"/>
<proteinExistence type="predicted"/>
<keyword evidence="1" id="KW-1133">Transmembrane helix</keyword>
<organism evidence="2 3">
    <name type="scientific">Gluconacetobacter diazotrophicus (strain ATCC 49037 / DSM 5601 / CCUG 37298 / CIP 103539 / LMG 7603 / PAl5)</name>
    <dbReference type="NCBI Taxonomy" id="272568"/>
    <lineage>
        <taxon>Bacteria</taxon>
        <taxon>Pseudomonadati</taxon>
        <taxon>Pseudomonadota</taxon>
        <taxon>Alphaproteobacteria</taxon>
        <taxon>Acetobacterales</taxon>
        <taxon>Acetobacteraceae</taxon>
        <taxon>Gluconacetobacter</taxon>
    </lineage>
</organism>
<keyword evidence="1" id="KW-0472">Membrane</keyword>
<feature type="transmembrane region" description="Helical" evidence="1">
    <location>
        <begin position="54"/>
        <end position="72"/>
    </location>
</feature>
<dbReference type="Proteomes" id="UP000001176">
    <property type="component" value="Chromosome"/>
</dbReference>
<sequence>MFTRAAPGSANTWLLPGNLVRPWHSLAVRNGFVIIRPFVVARPDRIGYARTRQFTPYIIVIYLFFLGCSVAPTHPVGTPSADDTKDTTMEQRNATLTVRLILDSTSPPSKHTAATNLSLRALVRLLAREAAREFVEREDNARDDMTGQ</sequence>
<keyword evidence="3" id="KW-1185">Reference proteome</keyword>
<accession>A9HRA4</accession>
<evidence type="ECO:0000313" key="2">
    <source>
        <dbReference type="EMBL" id="CAP56864.1"/>
    </source>
</evidence>
<name>A9HRA4_GLUDA</name>
<gene>
    <name evidence="2" type="ordered locus">GDI2921</name>
</gene>
<evidence type="ECO:0000256" key="1">
    <source>
        <dbReference type="SAM" id="Phobius"/>
    </source>
</evidence>
<dbReference type="AlphaFoldDB" id="A9HRA4"/>
<keyword evidence="1" id="KW-0812">Transmembrane</keyword>
<protein>
    <submittedName>
        <fullName evidence="2">Uncharacterized protein</fullName>
    </submittedName>
</protein>
<reference evidence="2 3" key="1">
    <citation type="journal article" date="2009" name="BMC Genomics">
        <title>Complete genome sequence of the sugarcane nitrogen-fixing endophyte Gluconacetobacter diazotrophicus Pal5.</title>
        <authorList>
            <person name="Bertalan M."/>
            <person name="Albano R."/>
            <person name="Padua V."/>
            <person name="Rouws L."/>
            <person name="Rojas C."/>
            <person name="Hemerly A."/>
            <person name="Teixeira K."/>
            <person name="Schwab S."/>
            <person name="Araujo J."/>
            <person name="Oliveira A."/>
            <person name="Franca L."/>
            <person name="Magalhaes V."/>
            <person name="Alqueres S."/>
            <person name="Cardoso A."/>
            <person name="Almeida W."/>
            <person name="Loureiro M.M."/>
            <person name="Nogueira E."/>
            <person name="Cidade D."/>
            <person name="Oliveira D."/>
            <person name="Simao T."/>
            <person name="Macedo J."/>
            <person name="Valadao A."/>
            <person name="Dreschsel M."/>
            <person name="Freitas F."/>
            <person name="Vidal M."/>
            <person name="Guedes H."/>
            <person name="Rodrigues E."/>
            <person name="Meneses C."/>
            <person name="Brioso P."/>
            <person name="Pozzer L."/>
            <person name="Figueiredo D."/>
            <person name="Montano H."/>
            <person name="Junior J."/>
            <person name="Filho G."/>
            <person name="Flores V."/>
            <person name="Ferreira B."/>
            <person name="Branco A."/>
            <person name="Gonzalez P."/>
            <person name="Guillobel H."/>
            <person name="Lemos M."/>
            <person name="Seibel L."/>
            <person name="Macedo J."/>
            <person name="Alves-Ferreira M."/>
            <person name="Sachetto-Martins G."/>
            <person name="Coelho A."/>
            <person name="Santos E."/>
            <person name="Amaral G."/>
            <person name="Neves A."/>
            <person name="Pacheco A.B."/>
            <person name="Carvalho D."/>
            <person name="Lery L."/>
            <person name="Bisch P."/>
            <person name="Rossle S.C."/>
            <person name="Urmenyi T."/>
            <person name="Kruger W.V."/>
            <person name="Martins O."/>
            <person name="Baldani J.I."/>
            <person name="Ferreira P.C."/>
        </authorList>
    </citation>
    <scope>NUCLEOTIDE SEQUENCE [LARGE SCALE GENOMIC DNA]</scope>
    <source>
        <strain evidence="3">ATCC 49037 / DSM 5601 / CCUG 37298 / CIP 103539 / LMG 7603 / PAl5</strain>
    </source>
</reference>